<keyword evidence="2" id="KW-1185">Reference proteome</keyword>
<dbReference type="EMBL" id="JACRSQ010000010">
    <property type="protein sequence ID" value="MBC8543575.1"/>
    <property type="molecule type" value="Genomic_DNA"/>
</dbReference>
<evidence type="ECO:0000313" key="2">
    <source>
        <dbReference type="Proteomes" id="UP000657006"/>
    </source>
</evidence>
<sequence length="145" mass="16356">MNAIAYCGLACCVCSENDKCIGCQNGGCNIHGWCKNYNCCREKGLNGCWECSEFPCTGCMFDKPRIRAFAEFARRYGVDELEKCLLRNKEKGIVYHYEGQLVGDYDKCQTEEEIIEMIKGCDFCSCDQPRTVSEAGGLLLRHKEA</sequence>
<dbReference type="RefSeq" id="WP_249289701.1">
    <property type="nucleotide sequence ID" value="NZ_JACRSQ010000010.1"/>
</dbReference>
<accession>A0A926I1R9</accession>
<reference evidence="1" key="1">
    <citation type="submission" date="2020-08" db="EMBL/GenBank/DDBJ databases">
        <title>Genome public.</title>
        <authorList>
            <person name="Liu C."/>
            <person name="Sun Q."/>
        </authorList>
    </citation>
    <scope>NUCLEOTIDE SEQUENCE</scope>
    <source>
        <strain evidence="1">NSJ-32</strain>
    </source>
</reference>
<dbReference type="AlphaFoldDB" id="A0A926I1R9"/>
<comment type="caution">
    <text evidence="1">The sequence shown here is derived from an EMBL/GenBank/DDBJ whole genome shotgun (WGS) entry which is preliminary data.</text>
</comment>
<name>A0A926I1R9_9FIRM</name>
<evidence type="ECO:0000313" key="1">
    <source>
        <dbReference type="EMBL" id="MBC8543575.1"/>
    </source>
</evidence>
<dbReference type="InterPro" id="IPR024227">
    <property type="entry name" value="DUF3795"/>
</dbReference>
<protein>
    <submittedName>
        <fullName evidence="1">DUF3795 domain-containing protein</fullName>
    </submittedName>
</protein>
<organism evidence="1 2">
    <name type="scientific">Bianquea renquensis</name>
    <dbReference type="NCBI Taxonomy" id="2763661"/>
    <lineage>
        <taxon>Bacteria</taxon>
        <taxon>Bacillati</taxon>
        <taxon>Bacillota</taxon>
        <taxon>Clostridia</taxon>
        <taxon>Eubacteriales</taxon>
        <taxon>Bianqueaceae</taxon>
        <taxon>Bianquea</taxon>
    </lineage>
</organism>
<proteinExistence type="predicted"/>
<dbReference type="Proteomes" id="UP000657006">
    <property type="component" value="Unassembled WGS sequence"/>
</dbReference>
<gene>
    <name evidence="1" type="ORF">H8730_08460</name>
</gene>
<dbReference type="Pfam" id="PF12675">
    <property type="entry name" value="DUF3795"/>
    <property type="match status" value="1"/>
</dbReference>